<evidence type="ECO:0000313" key="8">
    <source>
        <dbReference type="RefSeq" id="XP_058975744.1"/>
    </source>
</evidence>
<evidence type="ECO:0000256" key="4">
    <source>
        <dbReference type="RuleBase" id="RU362109"/>
    </source>
</evidence>
<name>A0ABM3UQD9_MUSDO</name>
<dbReference type="PROSITE" id="PS50127">
    <property type="entry name" value="UBC_2"/>
    <property type="match status" value="1"/>
</dbReference>
<dbReference type="Pfam" id="PF00179">
    <property type="entry name" value="UQ_con"/>
    <property type="match status" value="1"/>
</dbReference>
<dbReference type="InterPro" id="IPR023313">
    <property type="entry name" value="UBQ-conjugating_AS"/>
</dbReference>
<dbReference type="PANTHER" id="PTHR24067">
    <property type="entry name" value="UBIQUITIN-CONJUGATING ENZYME E2"/>
    <property type="match status" value="1"/>
</dbReference>
<sequence>MVNSYFELVRFRNDAALANFSRLNMNSDKIKKMRIPKEVHQIENSKKDHGISCKILSDNNIEALVPGPKASPYEEGIFKISISFGEQYPFRPPTFKFITPVYHPNIDSSGKICLDLLRMPPNGSYNPAITLESILLSIQLLLANPNPDDPLQGDAADLYKNNRKLFNEEAKKFVAKNCKFTVEDDNFETEIEIDKKRLKLSCEATQK</sequence>
<evidence type="ECO:0000256" key="3">
    <source>
        <dbReference type="PROSITE-ProRule" id="PRU10133"/>
    </source>
</evidence>
<dbReference type="InterPro" id="IPR050113">
    <property type="entry name" value="Ub_conjugating_enzyme"/>
</dbReference>
<keyword evidence="2 4" id="KW-0833">Ubl conjugation pathway</keyword>
<proteinExistence type="inferred from homology"/>
<dbReference type="RefSeq" id="XP_058975739.1">
    <property type="nucleotide sequence ID" value="XM_059119756.1"/>
</dbReference>
<keyword evidence="4" id="KW-0547">Nucleotide-binding</keyword>
<feature type="domain" description="UBC core" evidence="5">
    <location>
        <begin position="30"/>
        <end position="179"/>
    </location>
</feature>
<dbReference type="Proteomes" id="UP001652621">
    <property type="component" value="Unplaced"/>
</dbReference>
<keyword evidence="6" id="KW-1185">Reference proteome</keyword>
<dbReference type="PROSITE" id="PS00183">
    <property type="entry name" value="UBC_1"/>
    <property type="match status" value="1"/>
</dbReference>
<dbReference type="SMART" id="SM00212">
    <property type="entry name" value="UBCc"/>
    <property type="match status" value="1"/>
</dbReference>
<accession>A0ABM3UQD9</accession>
<gene>
    <name evidence="8" type="primary">LOC131801273</name>
    <name evidence="7" type="synonym">LOC101891794</name>
</gene>
<evidence type="ECO:0000313" key="7">
    <source>
        <dbReference type="RefSeq" id="XP_058975739.1"/>
    </source>
</evidence>
<dbReference type="GeneID" id="131801273"/>
<reference evidence="7 8" key="1">
    <citation type="submission" date="2025-05" db="UniProtKB">
        <authorList>
            <consortium name="RefSeq"/>
        </authorList>
    </citation>
    <scope>IDENTIFICATION</scope>
    <source>
        <strain evidence="7 8">Aabys</strain>
        <tissue evidence="7 8">Whole body</tissue>
    </source>
</reference>
<dbReference type="InterPro" id="IPR016135">
    <property type="entry name" value="UBQ-conjugating_enzyme/RWD"/>
</dbReference>
<dbReference type="Gene3D" id="3.10.110.10">
    <property type="entry name" value="Ubiquitin Conjugating Enzyme"/>
    <property type="match status" value="1"/>
</dbReference>
<dbReference type="SUPFAM" id="SSF54495">
    <property type="entry name" value="UBC-like"/>
    <property type="match status" value="1"/>
</dbReference>
<feature type="active site" description="Glycyl thioester intermediate" evidence="3">
    <location>
        <position position="113"/>
    </location>
</feature>
<evidence type="ECO:0000256" key="2">
    <source>
        <dbReference type="ARBA" id="ARBA00022786"/>
    </source>
</evidence>
<evidence type="ECO:0000313" key="6">
    <source>
        <dbReference type="Proteomes" id="UP001652621"/>
    </source>
</evidence>
<dbReference type="InterPro" id="IPR000608">
    <property type="entry name" value="UBC"/>
</dbReference>
<protein>
    <submittedName>
        <fullName evidence="7">Uncharacterized protein LOC101891794 isoform X1</fullName>
    </submittedName>
    <submittedName>
        <fullName evidence="8">Uncharacterized protein LOC131801273 isoform X1</fullName>
    </submittedName>
</protein>
<evidence type="ECO:0000256" key="1">
    <source>
        <dbReference type="ARBA" id="ARBA00022679"/>
    </source>
</evidence>
<keyword evidence="4" id="KW-0067">ATP-binding</keyword>
<evidence type="ECO:0000259" key="5">
    <source>
        <dbReference type="PROSITE" id="PS50127"/>
    </source>
</evidence>
<organism evidence="6 8">
    <name type="scientific">Musca domestica</name>
    <name type="common">House fly</name>
    <dbReference type="NCBI Taxonomy" id="7370"/>
    <lineage>
        <taxon>Eukaryota</taxon>
        <taxon>Metazoa</taxon>
        <taxon>Ecdysozoa</taxon>
        <taxon>Arthropoda</taxon>
        <taxon>Hexapoda</taxon>
        <taxon>Insecta</taxon>
        <taxon>Pterygota</taxon>
        <taxon>Neoptera</taxon>
        <taxon>Endopterygota</taxon>
        <taxon>Diptera</taxon>
        <taxon>Brachycera</taxon>
        <taxon>Muscomorpha</taxon>
        <taxon>Muscoidea</taxon>
        <taxon>Muscidae</taxon>
        <taxon>Musca</taxon>
    </lineage>
</organism>
<keyword evidence="1" id="KW-0808">Transferase</keyword>
<dbReference type="RefSeq" id="XP_058975744.1">
    <property type="nucleotide sequence ID" value="XM_059119761.1"/>
</dbReference>
<comment type="similarity">
    <text evidence="4">Belongs to the ubiquitin-conjugating enzyme family.</text>
</comment>